<keyword evidence="5" id="KW-1185">Reference proteome</keyword>
<proteinExistence type="predicted"/>
<reference evidence="2 4" key="1">
    <citation type="submission" date="2017-08" db="EMBL/GenBank/DDBJ databases">
        <title>Draft Genome Sequence of the Marine Bacterium Oceanimonas baumannii ATCC 700832.</title>
        <authorList>
            <person name="Mcclelland W.D."/>
            <person name="Brennan M.A."/>
            <person name="Trachtenberg A.M."/>
            <person name="Maclea K.S."/>
        </authorList>
    </citation>
    <scope>NUCLEOTIDE SEQUENCE [LARGE SCALE GENOMIC DNA]</scope>
    <source>
        <strain evidence="2 4">ATCC 700832</strain>
    </source>
</reference>
<dbReference type="Pfam" id="PF03009">
    <property type="entry name" value="GDPD"/>
    <property type="match status" value="1"/>
</dbReference>
<dbReference type="SUPFAM" id="SSF51695">
    <property type="entry name" value="PLC-like phosphodiesterases"/>
    <property type="match status" value="1"/>
</dbReference>
<evidence type="ECO:0000313" key="4">
    <source>
        <dbReference type="Proteomes" id="UP000243640"/>
    </source>
</evidence>
<dbReference type="CDD" id="cd08562">
    <property type="entry name" value="GDPD_EcUgpQ_like"/>
    <property type="match status" value="1"/>
</dbReference>
<dbReference type="AlphaFoldDB" id="A0A235CN18"/>
<organism evidence="2 4">
    <name type="scientific">Oceanimonas baumannii</name>
    <dbReference type="NCBI Taxonomy" id="129578"/>
    <lineage>
        <taxon>Bacteria</taxon>
        <taxon>Pseudomonadati</taxon>
        <taxon>Pseudomonadota</taxon>
        <taxon>Gammaproteobacteria</taxon>
        <taxon>Aeromonadales</taxon>
        <taxon>Aeromonadaceae</taxon>
        <taxon>Oceanimonas</taxon>
    </lineage>
</organism>
<evidence type="ECO:0000313" key="2">
    <source>
        <dbReference type="EMBL" id="OYD25829.1"/>
    </source>
</evidence>
<dbReference type="InterPro" id="IPR030395">
    <property type="entry name" value="GP_PDE_dom"/>
</dbReference>
<dbReference type="InterPro" id="IPR017946">
    <property type="entry name" value="PLC-like_Pdiesterase_TIM-brl"/>
</dbReference>
<dbReference type="RefSeq" id="WP_094277018.1">
    <property type="nucleotide sequence ID" value="NZ_NQJF01000002.1"/>
</dbReference>
<comment type="caution">
    <text evidence="2">The sequence shown here is derived from an EMBL/GenBank/DDBJ whole genome shotgun (WGS) entry which is preliminary data.</text>
</comment>
<dbReference type="PANTHER" id="PTHR46211:SF1">
    <property type="entry name" value="GLYCEROPHOSPHODIESTER PHOSPHODIESTERASE, CYTOPLASMIC"/>
    <property type="match status" value="1"/>
</dbReference>
<dbReference type="PROSITE" id="PS51704">
    <property type="entry name" value="GP_PDE"/>
    <property type="match status" value="1"/>
</dbReference>
<dbReference type="Gene3D" id="3.20.20.190">
    <property type="entry name" value="Phosphatidylinositol (PI) phosphodiesterase"/>
    <property type="match status" value="1"/>
</dbReference>
<accession>A0A235CN18</accession>
<dbReference type="Proteomes" id="UP000295058">
    <property type="component" value="Unassembled WGS sequence"/>
</dbReference>
<dbReference type="GO" id="GO:0008081">
    <property type="term" value="F:phosphoric diester hydrolase activity"/>
    <property type="evidence" value="ECO:0007669"/>
    <property type="project" value="InterPro"/>
</dbReference>
<evidence type="ECO:0000313" key="5">
    <source>
        <dbReference type="Proteomes" id="UP000295058"/>
    </source>
</evidence>
<dbReference type="EMBL" id="SODO01000003">
    <property type="protein sequence ID" value="TDW60156.1"/>
    <property type="molecule type" value="Genomic_DNA"/>
</dbReference>
<sequence length="239" mass="26615">MLLCGHRGVAALAPENTLAGLRTAYRLGLEWVEIDVQLSRDDEVVVIHDNTVNRCSNGRGKVSELEWPELARLDAGGWFDAGFYGEAIPRLSDYLGLAHALGIKVNIELKIHAGDDPRRLCQHVHAVIAQLSLPENTLLFSSFEPACLAHLQQLAPAIARGLLVERLPHDWHAQLLRLGCMALHCNHKYLTHTQARAVNAAGFLLHCYTVNDKTRMHTLADWGVDMIFTDDPQGYQHQP</sequence>
<dbReference type="GO" id="GO:0006629">
    <property type="term" value="P:lipid metabolic process"/>
    <property type="evidence" value="ECO:0007669"/>
    <property type="project" value="InterPro"/>
</dbReference>
<evidence type="ECO:0000259" key="1">
    <source>
        <dbReference type="PROSITE" id="PS51704"/>
    </source>
</evidence>
<protein>
    <submittedName>
        <fullName evidence="2">Glycerophosphoryl diester phosphodiesterase</fullName>
    </submittedName>
</protein>
<name>A0A235CN18_9GAMM</name>
<evidence type="ECO:0000313" key="3">
    <source>
        <dbReference type="EMBL" id="TDW60156.1"/>
    </source>
</evidence>
<dbReference type="OrthoDB" id="9795622at2"/>
<reference evidence="3 5" key="2">
    <citation type="submission" date="2019-03" db="EMBL/GenBank/DDBJ databases">
        <title>Genomic Encyclopedia of Archaeal and Bacterial Type Strains, Phase II (KMG-II): from individual species to whole genera.</title>
        <authorList>
            <person name="Goeker M."/>
        </authorList>
    </citation>
    <scope>NUCLEOTIDE SEQUENCE [LARGE SCALE GENOMIC DNA]</scope>
    <source>
        <strain evidence="3 5">DSM 15594</strain>
    </source>
</reference>
<dbReference type="EMBL" id="NQJF01000002">
    <property type="protein sequence ID" value="OYD25829.1"/>
    <property type="molecule type" value="Genomic_DNA"/>
</dbReference>
<feature type="domain" description="GP-PDE" evidence="1">
    <location>
        <begin position="1"/>
        <end position="239"/>
    </location>
</feature>
<dbReference type="PANTHER" id="PTHR46211">
    <property type="entry name" value="GLYCEROPHOSPHORYL DIESTER PHOSPHODIESTERASE"/>
    <property type="match status" value="1"/>
</dbReference>
<dbReference type="Proteomes" id="UP000243640">
    <property type="component" value="Unassembled WGS sequence"/>
</dbReference>
<gene>
    <name evidence="2" type="ORF">B6S09_03040</name>
    <name evidence="3" type="ORF">LY04_01151</name>
</gene>